<evidence type="ECO:0000313" key="4">
    <source>
        <dbReference type="Proteomes" id="UP000237271"/>
    </source>
</evidence>
<feature type="transmembrane region" description="Helical" evidence="2">
    <location>
        <begin position="127"/>
        <end position="145"/>
    </location>
</feature>
<accession>A0A2P4Y9R2</accession>
<dbReference type="Pfam" id="PF06979">
    <property type="entry name" value="TMEM70"/>
    <property type="match status" value="1"/>
</dbReference>
<keyword evidence="4" id="KW-1185">Reference proteome</keyword>
<feature type="region of interest" description="Disordered" evidence="1">
    <location>
        <begin position="256"/>
        <end position="294"/>
    </location>
</feature>
<dbReference type="InterPro" id="IPR045325">
    <property type="entry name" value="TMEM70/TMEM186/TMEM223"/>
</dbReference>
<comment type="caution">
    <text evidence="3">The sequence shown here is derived from an EMBL/GenBank/DDBJ whole genome shotgun (WGS) entry which is preliminary data.</text>
</comment>
<dbReference type="EMBL" id="NCKW01004858">
    <property type="protein sequence ID" value="POM74550.1"/>
    <property type="molecule type" value="Genomic_DNA"/>
</dbReference>
<keyword evidence="2" id="KW-1133">Transmembrane helix</keyword>
<protein>
    <submittedName>
        <fullName evidence="3">Mitochondrial protein</fullName>
    </submittedName>
</protein>
<evidence type="ECO:0000256" key="2">
    <source>
        <dbReference type="SAM" id="Phobius"/>
    </source>
</evidence>
<organism evidence="3 4">
    <name type="scientific">Phytophthora palmivora</name>
    <dbReference type="NCBI Taxonomy" id="4796"/>
    <lineage>
        <taxon>Eukaryota</taxon>
        <taxon>Sar</taxon>
        <taxon>Stramenopiles</taxon>
        <taxon>Oomycota</taxon>
        <taxon>Peronosporomycetes</taxon>
        <taxon>Peronosporales</taxon>
        <taxon>Peronosporaceae</taxon>
        <taxon>Phytophthora</taxon>
    </lineage>
</organism>
<dbReference type="InterPro" id="IPR026100">
    <property type="entry name" value="Tmem223"/>
</dbReference>
<feature type="transmembrane region" description="Helical" evidence="2">
    <location>
        <begin position="82"/>
        <end position="100"/>
    </location>
</feature>
<evidence type="ECO:0000313" key="3">
    <source>
        <dbReference type="EMBL" id="POM74550.1"/>
    </source>
</evidence>
<dbReference type="AlphaFoldDB" id="A0A2P4Y9R2"/>
<evidence type="ECO:0000256" key="1">
    <source>
        <dbReference type="SAM" id="MobiDB-lite"/>
    </source>
</evidence>
<name>A0A2P4Y9R2_9STRA</name>
<feature type="compositionally biased region" description="Basic residues" evidence="1">
    <location>
        <begin position="266"/>
        <end position="294"/>
    </location>
</feature>
<keyword evidence="2" id="KW-0812">Transmembrane</keyword>
<dbReference type="PANTHER" id="PTHR14549:SF2">
    <property type="entry name" value="TRANSMEMBRANE PROTEIN 223"/>
    <property type="match status" value="1"/>
</dbReference>
<dbReference type="OrthoDB" id="5950063at2759"/>
<dbReference type="Proteomes" id="UP000237271">
    <property type="component" value="Unassembled WGS sequence"/>
</dbReference>
<keyword evidence="2" id="KW-0472">Membrane</keyword>
<dbReference type="PANTHER" id="PTHR14549">
    <property type="entry name" value="TRANSMEMBRANE PROTEIN 223"/>
    <property type="match status" value="1"/>
</dbReference>
<sequence length="294" mass="33478">MMLSILRRPSVRLNVLVQTSSKDSAQILRFFSSTTPKQEKPKENEEDELTNTKLWDNVLADHPEHKEQQGGDLLYEYPRKSYFGYMSAGSLAHIAFWSWLKGYEQSLVEMHPVLGEPTFFSFISDDFGSSVGFGMSILLAGLIGFHARRTVARISVVAGGDKLRFTTHKFFGDLGNPIDVPISYVSAHPNTKNNIILKLANTRGFYLVDTKGKFYNREKLERMITFRTNFKEHEKMMEKKTTIEVRTDLPRVDLKAEAAQAEAKRKIPARPRSKPRHGNLLKKHSSSKKGGKKK</sequence>
<gene>
    <name evidence="3" type="ORF">PHPALM_8490</name>
</gene>
<proteinExistence type="predicted"/>
<reference evidence="3 4" key="1">
    <citation type="journal article" date="2017" name="Genome Biol. Evol.">
        <title>Phytophthora megakarya and P. palmivora, closely related causal agents of cacao black pod rot, underwent increases in genome sizes and gene numbers by different mechanisms.</title>
        <authorList>
            <person name="Ali S.S."/>
            <person name="Shao J."/>
            <person name="Lary D.J."/>
            <person name="Kronmiller B."/>
            <person name="Shen D."/>
            <person name="Strem M.D."/>
            <person name="Amoako-Attah I."/>
            <person name="Akrofi A.Y."/>
            <person name="Begoude B.A."/>
            <person name="Ten Hoopen G.M."/>
            <person name="Coulibaly K."/>
            <person name="Kebe B.I."/>
            <person name="Melnick R.L."/>
            <person name="Guiltinan M.J."/>
            <person name="Tyler B.M."/>
            <person name="Meinhardt L.W."/>
            <person name="Bailey B.A."/>
        </authorList>
    </citation>
    <scope>NUCLEOTIDE SEQUENCE [LARGE SCALE GENOMIC DNA]</scope>
    <source>
        <strain evidence="4">sbr112.9</strain>
    </source>
</reference>